<dbReference type="EMBL" id="CACRXK020004074">
    <property type="protein sequence ID" value="CAB4001390.1"/>
    <property type="molecule type" value="Genomic_DNA"/>
</dbReference>
<dbReference type="AlphaFoldDB" id="A0A6S7HE86"/>
<sequence length="190" mass="20850">MHSEFGIVCLLIFTASGSFGQLPSAVSGDDKLREDIKKSFHKGYKAALADSLKEGNGNQKRYDIATLNQAARNRNTLLSSFGGDPYGMGSTMLSKQRLTFGRKKRSIASSQKALKEAYTSGYKAGKEMIAKIQKENSNAEKRFTIENLNKAARHRNVYLDAVGGDPYGGSSVVASQQHINWSHRGKRTVN</sequence>
<dbReference type="OrthoDB" id="5947013at2759"/>
<evidence type="ECO:0000313" key="1">
    <source>
        <dbReference type="EMBL" id="CAB4001390.1"/>
    </source>
</evidence>
<gene>
    <name evidence="1" type="ORF">PACLA_8A011889</name>
</gene>
<dbReference type="Proteomes" id="UP001152795">
    <property type="component" value="Unassembled WGS sequence"/>
</dbReference>
<proteinExistence type="predicted"/>
<evidence type="ECO:0000313" key="2">
    <source>
        <dbReference type="Proteomes" id="UP001152795"/>
    </source>
</evidence>
<accession>A0A6S7HE86</accession>
<name>A0A6S7HE86_PARCT</name>
<protein>
    <submittedName>
        <fullName evidence="1">Uncharacterized protein</fullName>
    </submittedName>
</protein>
<organism evidence="1 2">
    <name type="scientific">Paramuricea clavata</name>
    <name type="common">Red gorgonian</name>
    <name type="synonym">Violescent sea-whip</name>
    <dbReference type="NCBI Taxonomy" id="317549"/>
    <lineage>
        <taxon>Eukaryota</taxon>
        <taxon>Metazoa</taxon>
        <taxon>Cnidaria</taxon>
        <taxon>Anthozoa</taxon>
        <taxon>Octocorallia</taxon>
        <taxon>Malacalcyonacea</taxon>
        <taxon>Plexauridae</taxon>
        <taxon>Paramuricea</taxon>
    </lineage>
</organism>
<comment type="caution">
    <text evidence="1">The sequence shown here is derived from an EMBL/GenBank/DDBJ whole genome shotgun (WGS) entry which is preliminary data.</text>
</comment>
<keyword evidence="2" id="KW-1185">Reference proteome</keyword>
<reference evidence="1" key="1">
    <citation type="submission" date="2020-04" db="EMBL/GenBank/DDBJ databases">
        <authorList>
            <person name="Alioto T."/>
            <person name="Alioto T."/>
            <person name="Gomez Garrido J."/>
        </authorList>
    </citation>
    <scope>NUCLEOTIDE SEQUENCE</scope>
    <source>
        <strain evidence="1">A484AB</strain>
    </source>
</reference>